<dbReference type="RefSeq" id="WP_145749622.1">
    <property type="nucleotide sequence ID" value="NZ_VITN01000004.1"/>
</dbReference>
<dbReference type="SUPFAM" id="SSF56601">
    <property type="entry name" value="beta-lactamase/transpeptidase-like"/>
    <property type="match status" value="1"/>
</dbReference>
<name>A0A560FK31_9PROT</name>
<dbReference type="InterPro" id="IPR050789">
    <property type="entry name" value="Diverse_Enzym_Activities"/>
</dbReference>
<dbReference type="InterPro" id="IPR012338">
    <property type="entry name" value="Beta-lactam/transpept-like"/>
</dbReference>
<dbReference type="Proteomes" id="UP000319859">
    <property type="component" value="Unassembled WGS sequence"/>
</dbReference>
<dbReference type="PROSITE" id="PS51318">
    <property type="entry name" value="TAT"/>
    <property type="match status" value="1"/>
</dbReference>
<reference evidence="3 4" key="1">
    <citation type="submission" date="2019-06" db="EMBL/GenBank/DDBJ databases">
        <title>Genomic Encyclopedia of Type Strains, Phase IV (KMG-V): Genome sequencing to study the core and pangenomes of soil and plant-associated prokaryotes.</title>
        <authorList>
            <person name="Whitman W."/>
        </authorList>
    </citation>
    <scope>NUCLEOTIDE SEQUENCE [LARGE SCALE GENOMIC DNA]</scope>
    <source>
        <strain evidence="3 4">BR 11880</strain>
    </source>
</reference>
<keyword evidence="1" id="KW-0732">Signal</keyword>
<dbReference type="Pfam" id="PF00144">
    <property type="entry name" value="Beta-lactamase"/>
    <property type="match status" value="1"/>
</dbReference>
<evidence type="ECO:0000313" key="3">
    <source>
        <dbReference type="EMBL" id="TWB21971.1"/>
    </source>
</evidence>
<gene>
    <name evidence="3" type="ORF">FBZ89_104219</name>
</gene>
<evidence type="ECO:0000256" key="1">
    <source>
        <dbReference type="SAM" id="SignalP"/>
    </source>
</evidence>
<evidence type="ECO:0000313" key="4">
    <source>
        <dbReference type="Proteomes" id="UP000319859"/>
    </source>
</evidence>
<evidence type="ECO:0000259" key="2">
    <source>
        <dbReference type="Pfam" id="PF00144"/>
    </source>
</evidence>
<feature type="domain" description="Beta-lactamase-related" evidence="2">
    <location>
        <begin position="59"/>
        <end position="353"/>
    </location>
</feature>
<sequence length="365" mass="38781">MNGWRCDRRRVLGGLAGLALTGTVPAMARATESAASAPARLAALLERWRDDPHPDLKGVVVLRHGQRIAEAYYNGDDATTLHDIRSATKSLTSLLMGIAIDHGRVAGVDAPITRYLPGPLPGGWPAGWESITIRDLLTMRSGLAADDTNPASPGNEDTLDEAGEKTGDWATAALAVPVREPPGRTYQYCSLNAFLTGLIVERATGQGLDAFAQEALFAPLGIAVHSWRQLPGGHGTGQGNLSITARDAATIGQLILDDGLHQGRRVVSQRWLSDSLARIHPIAASDPYADFYGYMWYAKDEPVGDKQAGDGRTVPVHFASGNGGNKIYVVPSLDLVVAITSSAYGKGYGQRRSQDILLGILAALS</sequence>
<feature type="signal peptide" evidence="1">
    <location>
        <begin position="1"/>
        <end position="28"/>
    </location>
</feature>
<feature type="chain" id="PRO_5022007239" evidence="1">
    <location>
        <begin position="29"/>
        <end position="365"/>
    </location>
</feature>
<proteinExistence type="predicted"/>
<dbReference type="EMBL" id="VITN01000004">
    <property type="protein sequence ID" value="TWB21971.1"/>
    <property type="molecule type" value="Genomic_DNA"/>
</dbReference>
<organism evidence="3 4">
    <name type="scientific">Nitrospirillum amazonense</name>
    <dbReference type="NCBI Taxonomy" id="28077"/>
    <lineage>
        <taxon>Bacteria</taxon>
        <taxon>Pseudomonadati</taxon>
        <taxon>Pseudomonadota</taxon>
        <taxon>Alphaproteobacteria</taxon>
        <taxon>Rhodospirillales</taxon>
        <taxon>Azospirillaceae</taxon>
        <taxon>Nitrospirillum</taxon>
    </lineage>
</organism>
<dbReference type="InterPro" id="IPR006311">
    <property type="entry name" value="TAT_signal"/>
</dbReference>
<dbReference type="AlphaFoldDB" id="A0A560FK31"/>
<accession>A0A560FK31</accession>
<dbReference type="PANTHER" id="PTHR43283">
    <property type="entry name" value="BETA-LACTAMASE-RELATED"/>
    <property type="match status" value="1"/>
</dbReference>
<dbReference type="InterPro" id="IPR001466">
    <property type="entry name" value="Beta-lactam-related"/>
</dbReference>
<dbReference type="Gene3D" id="3.40.710.10">
    <property type="entry name" value="DD-peptidase/beta-lactamase superfamily"/>
    <property type="match status" value="1"/>
</dbReference>
<dbReference type="OrthoDB" id="9814204at2"/>
<protein>
    <submittedName>
        <fullName evidence="3">CubicO group peptidase (Beta-lactamase class C family)</fullName>
    </submittedName>
</protein>
<dbReference type="PANTHER" id="PTHR43283:SF7">
    <property type="entry name" value="BETA-LACTAMASE-RELATED DOMAIN-CONTAINING PROTEIN"/>
    <property type="match status" value="1"/>
</dbReference>
<comment type="caution">
    <text evidence="3">The sequence shown here is derived from an EMBL/GenBank/DDBJ whole genome shotgun (WGS) entry which is preliminary data.</text>
</comment>